<organism evidence="1">
    <name type="scientific">Streptomyces caniferus</name>
    <dbReference type="NCBI Taxonomy" id="285557"/>
    <lineage>
        <taxon>Bacteria</taxon>
        <taxon>Bacillati</taxon>
        <taxon>Actinomycetota</taxon>
        <taxon>Actinomycetes</taxon>
        <taxon>Kitasatosporales</taxon>
        <taxon>Streptomycetaceae</taxon>
        <taxon>Streptomyces</taxon>
    </lineage>
</organism>
<gene>
    <name evidence="1" type="primary">scaO1</name>
</gene>
<dbReference type="EMBL" id="MK303577">
    <property type="protein sequence ID" value="QBF51780.1"/>
    <property type="molecule type" value="Genomic_DNA"/>
</dbReference>
<accession>A0A493R197</accession>
<evidence type="ECO:0000313" key="1">
    <source>
        <dbReference type="EMBL" id="QBF51780.1"/>
    </source>
</evidence>
<dbReference type="AlphaFoldDB" id="A0A493R197"/>
<reference evidence="1" key="1">
    <citation type="journal article" date="2019" name="Org. Biomol. Chem.">
        <title>Structure elucidation and biosynthetic gene cluster analysis of caniferolides A-D, new bioactive glycosylated 36-membered polyol macrolides from the marine-derived Streptomyces caniferus CA-271066.</title>
        <authorList>
            <person name="Perez-Victoria I."/>
            <person name="Oves-Costales D."/>
            <person name="Lacret R."/>
            <person name="Martin J."/>
            <person name="Sanchez-Hidalgo M."/>
            <person name="Diaz C."/>
            <person name="Cautain B."/>
            <person name="Vicente F."/>
            <person name="Genilloud O."/>
            <person name="Reyes F."/>
        </authorList>
    </citation>
    <scope>NUCLEOTIDE SEQUENCE</scope>
    <source>
        <strain evidence="1">CA-271066</strain>
    </source>
</reference>
<name>A0A493R197_9ACTN</name>
<protein>
    <submittedName>
        <fullName evidence="1">Truncated flavin-dependent oxidoreductase</fullName>
    </submittedName>
</protein>
<sequence length="56" mass="6226">MIEVPLSALEVAMVQTGTRAVETLRDTTPFAQGMESLGYHRIWTTHPPSAPSHRSY</sequence>
<proteinExistence type="predicted"/>